<evidence type="ECO:0000256" key="4">
    <source>
        <dbReference type="ARBA" id="ARBA00022679"/>
    </source>
</evidence>
<dbReference type="NCBIfam" id="TIGR03965">
    <property type="entry name" value="mycofact_glyco"/>
    <property type="match status" value="1"/>
</dbReference>
<dbReference type="PANTHER" id="PTHR43179">
    <property type="entry name" value="RHAMNOSYLTRANSFERASE WBBL"/>
    <property type="match status" value="1"/>
</dbReference>
<dbReference type="InterPro" id="IPR023981">
    <property type="entry name" value="MftF"/>
</dbReference>
<comment type="similarity">
    <text evidence="2">Belongs to the glycosyltransferase 2 family.</text>
</comment>
<dbReference type="PANTHER" id="PTHR43179:SF12">
    <property type="entry name" value="GALACTOFURANOSYLTRANSFERASE GLFT2"/>
    <property type="match status" value="1"/>
</dbReference>
<evidence type="ECO:0000313" key="7">
    <source>
        <dbReference type="Proteomes" id="UP000272400"/>
    </source>
</evidence>
<sequence length="491" mass="52662">MPTSPPTAEPGRPPTGPAAALPEGFGVALDPGTSLWSGDRVATGGSPWKVVRMGAAAVPLLAELRAAGRRGVVFHSPLGRALARQLLDHGFARPVPAPASGPYDVTVVVPAYGRPDELERTLRAVRGLPAIVVDDASPDPEPLRRVARTYGARLVRHEANQGPGAARDTGLRLVRTAFTAFVDSDCRPEPGWLDVLMPYFADPKVAVVAPRVVPDAADGRLLARYEAARSALDMGPKPALVRPGAKLGFVPSATLLVRNAALGAPAFDADLRLGEDVDFIWRTADLGWHVRYQPEARVVHTPRLDPKAWAKRRHEYGTSAPDLESRHPGRLVPARPSVWNLATLGLLTYGRPVSAAASVAATTYLLRRSLKGTSDDWKLSSAIVAKGVTADAAALGHALRREWWPLGLTCLAASPRSRLARAASAAMLAPIALEWVTRRPAMDPLRYTALRLMEDVSYGSGVTASAWRARTLAPLLPHIRTPFAERKKPAR</sequence>
<dbReference type="AlphaFoldDB" id="A0A3N1DB87"/>
<dbReference type="Proteomes" id="UP000272400">
    <property type="component" value="Unassembled WGS sequence"/>
</dbReference>
<evidence type="ECO:0000259" key="5">
    <source>
        <dbReference type="Pfam" id="PF00535"/>
    </source>
</evidence>
<evidence type="ECO:0000256" key="3">
    <source>
        <dbReference type="ARBA" id="ARBA00022676"/>
    </source>
</evidence>
<dbReference type="RefSeq" id="WP_123669701.1">
    <property type="nucleotide sequence ID" value="NZ_RJKE01000001.1"/>
</dbReference>
<dbReference type="Gene3D" id="3.90.550.10">
    <property type="entry name" value="Spore Coat Polysaccharide Biosynthesis Protein SpsA, Chain A"/>
    <property type="match status" value="1"/>
</dbReference>
<accession>A0A3N1DB87</accession>
<keyword evidence="7" id="KW-1185">Reference proteome</keyword>
<dbReference type="InterPro" id="IPR001173">
    <property type="entry name" value="Glyco_trans_2-like"/>
</dbReference>
<evidence type="ECO:0000256" key="2">
    <source>
        <dbReference type="ARBA" id="ARBA00006739"/>
    </source>
</evidence>
<dbReference type="OrthoDB" id="5243838at2"/>
<reference evidence="6 7" key="1">
    <citation type="submission" date="2018-11" db="EMBL/GenBank/DDBJ databases">
        <title>Sequencing the genomes of 1000 actinobacteria strains.</title>
        <authorList>
            <person name="Klenk H.-P."/>
        </authorList>
    </citation>
    <scope>NUCLEOTIDE SEQUENCE [LARGE SCALE GENOMIC DNA]</scope>
    <source>
        <strain evidence="6 7">DSM 44254</strain>
    </source>
</reference>
<keyword evidence="4 6" id="KW-0808">Transferase</keyword>
<dbReference type="Pfam" id="PF00535">
    <property type="entry name" value="Glycos_transf_2"/>
    <property type="match status" value="1"/>
</dbReference>
<evidence type="ECO:0000256" key="1">
    <source>
        <dbReference type="ARBA" id="ARBA00004776"/>
    </source>
</evidence>
<dbReference type="CDD" id="cd00761">
    <property type="entry name" value="Glyco_tranf_GTA_type"/>
    <property type="match status" value="1"/>
</dbReference>
<keyword evidence="3" id="KW-0328">Glycosyltransferase</keyword>
<comment type="pathway">
    <text evidence="1">Cell wall biogenesis; cell wall polysaccharide biosynthesis.</text>
</comment>
<dbReference type="GO" id="GO:0016757">
    <property type="term" value="F:glycosyltransferase activity"/>
    <property type="evidence" value="ECO:0007669"/>
    <property type="project" value="UniProtKB-KW"/>
</dbReference>
<dbReference type="EMBL" id="RJKE01000001">
    <property type="protein sequence ID" value="ROO90797.1"/>
    <property type="molecule type" value="Genomic_DNA"/>
</dbReference>
<gene>
    <name evidence="6" type="ORF">EDD29_8536</name>
</gene>
<organism evidence="6 7">
    <name type="scientific">Actinocorallia herbida</name>
    <dbReference type="NCBI Taxonomy" id="58109"/>
    <lineage>
        <taxon>Bacteria</taxon>
        <taxon>Bacillati</taxon>
        <taxon>Actinomycetota</taxon>
        <taxon>Actinomycetes</taxon>
        <taxon>Streptosporangiales</taxon>
        <taxon>Thermomonosporaceae</taxon>
        <taxon>Actinocorallia</taxon>
    </lineage>
</organism>
<proteinExistence type="inferred from homology"/>
<name>A0A3N1DB87_9ACTN</name>
<feature type="domain" description="Glycosyltransferase 2-like" evidence="5">
    <location>
        <begin position="106"/>
        <end position="226"/>
    </location>
</feature>
<dbReference type="SUPFAM" id="SSF53448">
    <property type="entry name" value="Nucleotide-diphospho-sugar transferases"/>
    <property type="match status" value="1"/>
</dbReference>
<protein>
    <submittedName>
        <fullName evidence="6">Mycofactocin system glycosyltransferase</fullName>
    </submittedName>
</protein>
<evidence type="ECO:0000313" key="6">
    <source>
        <dbReference type="EMBL" id="ROO90797.1"/>
    </source>
</evidence>
<comment type="caution">
    <text evidence="6">The sequence shown here is derived from an EMBL/GenBank/DDBJ whole genome shotgun (WGS) entry which is preliminary data.</text>
</comment>
<dbReference type="InterPro" id="IPR029044">
    <property type="entry name" value="Nucleotide-diphossugar_trans"/>
</dbReference>